<dbReference type="OrthoDB" id="5244896at2"/>
<proteinExistence type="predicted"/>
<dbReference type="Gene3D" id="2.30.320.10">
    <property type="entry name" value="YwqG-like"/>
    <property type="match status" value="1"/>
</dbReference>
<dbReference type="PANTHER" id="PTHR36436:SF6">
    <property type="entry name" value="SLL5081 PROTEIN"/>
    <property type="match status" value="1"/>
</dbReference>
<dbReference type="Pfam" id="PF09234">
    <property type="entry name" value="DUF1963"/>
    <property type="match status" value="1"/>
</dbReference>
<name>A0A7K0BP75_9ACTN</name>
<evidence type="ECO:0008006" key="3">
    <source>
        <dbReference type="Google" id="ProtNLM"/>
    </source>
</evidence>
<gene>
    <name evidence="1" type="ORF">ACRB68_10340</name>
</gene>
<dbReference type="InterPro" id="IPR035948">
    <property type="entry name" value="YwqG-like_sf"/>
</dbReference>
<keyword evidence="2" id="KW-1185">Reference proteome</keyword>
<protein>
    <recommendedName>
        <fullName evidence="3">DUF1963 domain-containing protein</fullName>
    </recommendedName>
</protein>
<reference evidence="1 2" key="1">
    <citation type="submission" date="2019-10" db="EMBL/GenBank/DDBJ databases">
        <title>Actinomadura rubteroloni sp. nov. and Actinomadura macrotermitis sp. nov., isolated from the gut of fungus growing-termite Macrotermes natalensis.</title>
        <authorList>
            <person name="Benndorf R."/>
            <person name="Martin K."/>
            <person name="Kuefner M."/>
            <person name="De Beer W."/>
            <person name="Kaster A.-K."/>
            <person name="Vollmers J."/>
            <person name="Poulsen M."/>
            <person name="Beemelmanns C."/>
        </authorList>
    </citation>
    <scope>NUCLEOTIDE SEQUENCE [LARGE SCALE GENOMIC DNA]</scope>
    <source>
        <strain evidence="1 2">RB68</strain>
    </source>
</reference>
<accession>A0A7K0BP75</accession>
<dbReference type="SUPFAM" id="SSF103032">
    <property type="entry name" value="Hypothetical protein YwqG"/>
    <property type="match status" value="1"/>
</dbReference>
<dbReference type="Proteomes" id="UP000487268">
    <property type="component" value="Unassembled WGS sequence"/>
</dbReference>
<comment type="caution">
    <text evidence="1">The sequence shown here is derived from an EMBL/GenBank/DDBJ whole genome shotgun (WGS) entry which is preliminary data.</text>
</comment>
<sequence length="270" mass="29474">MEHFEVQRQRLRSLFGVFLSAEAAEELLPLARPALRLGADGAAGVRLGGRPMLPVDEPWPEWEGRPLDFLGSVDFAALSEMTAIPRLPHKGVAAFYYATATPRPWGDDPAQRDGWRLFIGDLSEADPPAGSVAFPECPLGAEPFLSMPSPRDPVLQTLENAYSGFLAVYEQLHAAWVQHVWPGGAPMHQLGGWPVLVQGAIGLNRVSLSGAEAGPVPNDGRGSAENSWNLLIQLDSDQRLDWFWGDPGRLYFCGREGDPVEQGWLTLQAT</sequence>
<dbReference type="EMBL" id="WEGH01000001">
    <property type="protein sequence ID" value="MQY02999.1"/>
    <property type="molecule type" value="Genomic_DNA"/>
</dbReference>
<organism evidence="1 2">
    <name type="scientific">Actinomadura macrotermitis</name>
    <dbReference type="NCBI Taxonomy" id="2585200"/>
    <lineage>
        <taxon>Bacteria</taxon>
        <taxon>Bacillati</taxon>
        <taxon>Actinomycetota</taxon>
        <taxon>Actinomycetes</taxon>
        <taxon>Streptosporangiales</taxon>
        <taxon>Thermomonosporaceae</taxon>
        <taxon>Actinomadura</taxon>
    </lineage>
</organism>
<evidence type="ECO:0000313" key="2">
    <source>
        <dbReference type="Proteomes" id="UP000487268"/>
    </source>
</evidence>
<dbReference type="PANTHER" id="PTHR36436">
    <property type="entry name" value="SLL5081 PROTEIN"/>
    <property type="match status" value="1"/>
</dbReference>
<dbReference type="AlphaFoldDB" id="A0A7K0BP75"/>
<dbReference type="RefSeq" id="WP_153531042.1">
    <property type="nucleotide sequence ID" value="NZ_WEGH01000001.1"/>
</dbReference>
<dbReference type="InterPro" id="IPR015315">
    <property type="entry name" value="DUF1963"/>
</dbReference>
<evidence type="ECO:0000313" key="1">
    <source>
        <dbReference type="EMBL" id="MQY02999.1"/>
    </source>
</evidence>